<dbReference type="GO" id="GO:0160147">
    <property type="term" value="F:tRNA pseudouridine(38-40) synthase activity"/>
    <property type="evidence" value="ECO:0007669"/>
    <property type="project" value="UniProtKB-EC"/>
</dbReference>
<reference evidence="9" key="2">
    <citation type="submission" date="2022-09" db="EMBL/GenBank/DDBJ databases">
        <authorList>
            <person name="Sun Q."/>
            <person name="Ohkuma M."/>
        </authorList>
    </citation>
    <scope>NUCLEOTIDE SEQUENCE</scope>
    <source>
        <strain evidence="9">JCM 13583</strain>
    </source>
</reference>
<evidence type="ECO:0000256" key="6">
    <source>
        <dbReference type="PIRSR" id="PIRSR001430-2"/>
    </source>
</evidence>
<sequence>MDIPNYLIKFAYDASGYTGFQRGNGDRSIEGTIEKHLAELGVFQRIRSAARTDRLVSALGNAFTVSSERDPEDILSYLNASIEDMLFYAYARVAEGFNPRHCKMKQYRYHITGNNINAERLERILSMFQGTHDFRNFAKADRRNTVRRIDRIEVMSDGDTVTVDFYAQSFIWHQIRSIMGFALHYVESEEVPEPFSLQGRNRFLAEPEYLVLVDIEYEGVQFRHTVKRSKLEGALESYRKHSVRASLWKGMADRAVGGQ</sequence>
<comment type="caution">
    <text evidence="9">The sequence shown here is derived from an EMBL/GenBank/DDBJ whole genome shotgun (WGS) entry which is preliminary data.</text>
</comment>
<dbReference type="GO" id="GO:0003723">
    <property type="term" value="F:RNA binding"/>
    <property type="evidence" value="ECO:0007669"/>
    <property type="project" value="InterPro"/>
</dbReference>
<comment type="caution">
    <text evidence="4">Lacks conserved residue(s) required for the propagation of feature annotation.</text>
</comment>
<accession>A0AA37FA29</accession>
<dbReference type="EC" id="5.4.99.12" evidence="4"/>
<dbReference type="InterPro" id="IPR020095">
    <property type="entry name" value="PsdUridine_synth_TruA_C"/>
</dbReference>
<protein>
    <recommendedName>
        <fullName evidence="4">tRNA pseudouridine synthase A</fullName>
        <ecNumber evidence="4">5.4.99.12</ecNumber>
    </recommendedName>
    <alternativeName>
        <fullName evidence="4">tRNA pseudouridine(38-40) synthase</fullName>
    </alternativeName>
    <alternativeName>
        <fullName evidence="4">tRNA pseudouridylate synthase I</fullName>
    </alternativeName>
    <alternativeName>
        <fullName evidence="4">tRNA-uridine isomerase I</fullName>
    </alternativeName>
</protein>
<evidence type="ECO:0000256" key="3">
    <source>
        <dbReference type="ARBA" id="ARBA00023235"/>
    </source>
</evidence>
<dbReference type="HAMAP" id="MF_00171">
    <property type="entry name" value="TruA"/>
    <property type="match status" value="1"/>
</dbReference>
<dbReference type="EMBL" id="BMNY01000003">
    <property type="protein sequence ID" value="GGM78424.1"/>
    <property type="molecule type" value="Genomic_DNA"/>
</dbReference>
<evidence type="ECO:0000256" key="7">
    <source>
        <dbReference type="RuleBase" id="RU003792"/>
    </source>
</evidence>
<dbReference type="Pfam" id="PF01416">
    <property type="entry name" value="PseudoU_synth_1"/>
    <property type="match status" value="1"/>
</dbReference>
<feature type="binding site" evidence="4 6">
    <location>
        <position position="107"/>
    </location>
    <ligand>
        <name>substrate</name>
    </ligand>
</feature>
<dbReference type="GO" id="GO:0031119">
    <property type="term" value="P:tRNA pseudouridine synthesis"/>
    <property type="evidence" value="ECO:0007669"/>
    <property type="project" value="UniProtKB-UniRule"/>
</dbReference>
<dbReference type="PIRSF" id="PIRSF001430">
    <property type="entry name" value="tRNA_psdUrid_synth"/>
    <property type="match status" value="1"/>
</dbReference>
<keyword evidence="3 4" id="KW-0413">Isomerase</keyword>
<dbReference type="InterPro" id="IPR020097">
    <property type="entry name" value="PsdUridine_synth_TruA_a/b_dom"/>
</dbReference>
<evidence type="ECO:0000313" key="9">
    <source>
        <dbReference type="EMBL" id="GGM78424.1"/>
    </source>
</evidence>
<dbReference type="PANTHER" id="PTHR11142:SF0">
    <property type="entry name" value="TRNA PSEUDOURIDINE SYNTHASE-LIKE 1"/>
    <property type="match status" value="1"/>
</dbReference>
<evidence type="ECO:0000313" key="10">
    <source>
        <dbReference type="Proteomes" id="UP000632195"/>
    </source>
</evidence>
<evidence type="ECO:0000256" key="4">
    <source>
        <dbReference type="HAMAP-Rule" id="MF_00171"/>
    </source>
</evidence>
<dbReference type="PANTHER" id="PTHR11142">
    <property type="entry name" value="PSEUDOURIDYLATE SYNTHASE"/>
    <property type="match status" value="1"/>
</dbReference>
<evidence type="ECO:0000256" key="1">
    <source>
        <dbReference type="ARBA" id="ARBA00009375"/>
    </source>
</evidence>
<feature type="active site" description="Nucleophile" evidence="4 5">
    <location>
        <position position="53"/>
    </location>
</feature>
<keyword evidence="2 4" id="KW-0819">tRNA processing</keyword>
<reference evidence="9" key="1">
    <citation type="journal article" date="2014" name="Int. J. Syst. Evol. Microbiol.">
        <title>Complete genome sequence of Corynebacterium casei LMG S-19264T (=DSM 44701T), isolated from a smear-ripened cheese.</title>
        <authorList>
            <consortium name="US DOE Joint Genome Institute (JGI-PGF)"/>
            <person name="Walter F."/>
            <person name="Albersmeier A."/>
            <person name="Kalinowski J."/>
            <person name="Ruckert C."/>
        </authorList>
    </citation>
    <scope>NUCLEOTIDE SEQUENCE</scope>
    <source>
        <strain evidence="9">JCM 13583</strain>
    </source>
</reference>
<evidence type="ECO:0000259" key="8">
    <source>
        <dbReference type="Pfam" id="PF01416"/>
    </source>
</evidence>
<evidence type="ECO:0000256" key="2">
    <source>
        <dbReference type="ARBA" id="ARBA00022694"/>
    </source>
</evidence>
<dbReference type="SUPFAM" id="SSF55120">
    <property type="entry name" value="Pseudouridine synthase"/>
    <property type="match status" value="1"/>
</dbReference>
<comment type="function">
    <text evidence="4">Formation of pseudouridine at positions 38, 39 and 40 in the anticodon stem and loop of transfer RNAs.</text>
</comment>
<dbReference type="Gene3D" id="3.30.70.660">
    <property type="entry name" value="Pseudouridine synthase I, catalytic domain, C-terminal subdomain"/>
    <property type="match status" value="1"/>
</dbReference>
<organism evidence="9 10">
    <name type="scientific">Thermogymnomonas acidicola</name>
    <dbReference type="NCBI Taxonomy" id="399579"/>
    <lineage>
        <taxon>Archaea</taxon>
        <taxon>Methanobacteriati</taxon>
        <taxon>Thermoplasmatota</taxon>
        <taxon>Thermoplasmata</taxon>
        <taxon>Thermoplasmatales</taxon>
        <taxon>Thermogymnomonas</taxon>
    </lineage>
</organism>
<comment type="similarity">
    <text evidence="1 4 7">Belongs to the tRNA pseudouridine synthase TruA family.</text>
</comment>
<dbReference type="RefSeq" id="WP_188681697.1">
    <property type="nucleotide sequence ID" value="NZ_BMNY01000003.1"/>
</dbReference>
<comment type="catalytic activity">
    <reaction evidence="4 7">
        <text>uridine(38/39/40) in tRNA = pseudouridine(38/39/40) in tRNA</text>
        <dbReference type="Rhea" id="RHEA:22376"/>
        <dbReference type="Rhea" id="RHEA-COMP:10085"/>
        <dbReference type="Rhea" id="RHEA-COMP:10087"/>
        <dbReference type="ChEBI" id="CHEBI:65314"/>
        <dbReference type="ChEBI" id="CHEBI:65315"/>
        <dbReference type="EC" id="5.4.99.12"/>
    </reaction>
</comment>
<gene>
    <name evidence="4" type="primary">truA</name>
    <name evidence="9" type="ORF">GCM10007108_15710</name>
</gene>
<dbReference type="AlphaFoldDB" id="A0AA37FA29"/>
<dbReference type="InterPro" id="IPR001406">
    <property type="entry name" value="PsdUridine_synth_TruA"/>
</dbReference>
<dbReference type="Proteomes" id="UP000632195">
    <property type="component" value="Unassembled WGS sequence"/>
</dbReference>
<evidence type="ECO:0000256" key="5">
    <source>
        <dbReference type="PIRSR" id="PIRSR001430-1"/>
    </source>
</evidence>
<keyword evidence="10" id="KW-1185">Reference proteome</keyword>
<dbReference type="InterPro" id="IPR020103">
    <property type="entry name" value="PsdUridine_synth_cat_dom_sf"/>
</dbReference>
<feature type="domain" description="Pseudouridine synthase I TruA alpha/beta" evidence="8">
    <location>
        <begin position="126"/>
        <end position="195"/>
    </location>
</feature>
<name>A0AA37FA29_9ARCH</name>
<proteinExistence type="inferred from homology"/>